<dbReference type="RefSeq" id="WP_114539208.1">
    <property type="nucleotide sequence ID" value="NZ_JARFIT010000004.1"/>
</dbReference>
<dbReference type="InterPro" id="IPR011006">
    <property type="entry name" value="CheY-like_superfamily"/>
</dbReference>
<dbReference type="SUPFAM" id="SSF46894">
    <property type="entry name" value="C-terminal effector domain of the bipartite response regulators"/>
    <property type="match status" value="1"/>
</dbReference>
<keyword evidence="1 4" id="KW-0597">Phosphoprotein</keyword>
<dbReference type="InterPro" id="IPR016032">
    <property type="entry name" value="Sig_transdc_resp-reg_C-effctor"/>
</dbReference>
<gene>
    <name evidence="8" type="ORF">GO707_06170</name>
</gene>
<dbReference type="PANTHER" id="PTHR48111">
    <property type="entry name" value="REGULATOR OF RPOS"/>
    <property type="match status" value="1"/>
</dbReference>
<dbReference type="AlphaFoldDB" id="A0A7K1T582"/>
<dbReference type="CDD" id="cd00383">
    <property type="entry name" value="trans_reg_C"/>
    <property type="match status" value="1"/>
</dbReference>
<evidence type="ECO:0000313" key="9">
    <source>
        <dbReference type="Proteomes" id="UP000488839"/>
    </source>
</evidence>
<dbReference type="Gene3D" id="6.10.250.690">
    <property type="match status" value="1"/>
</dbReference>
<evidence type="ECO:0000256" key="5">
    <source>
        <dbReference type="PROSITE-ProRule" id="PRU01091"/>
    </source>
</evidence>
<feature type="modified residue" description="4-aspartylphosphate" evidence="4">
    <location>
        <position position="52"/>
    </location>
</feature>
<keyword evidence="2" id="KW-0902">Two-component regulatory system</keyword>
<feature type="DNA-binding region" description="OmpR/PhoB-type" evidence="5">
    <location>
        <begin position="134"/>
        <end position="232"/>
    </location>
</feature>
<dbReference type="EMBL" id="WPOO01000008">
    <property type="protein sequence ID" value="MVN58806.1"/>
    <property type="molecule type" value="Genomic_DNA"/>
</dbReference>
<name>A0A7K1T582_9ACTN</name>
<dbReference type="PROSITE" id="PS50110">
    <property type="entry name" value="RESPONSE_REGULATORY"/>
    <property type="match status" value="1"/>
</dbReference>
<dbReference type="SUPFAM" id="SSF52172">
    <property type="entry name" value="CheY-like"/>
    <property type="match status" value="1"/>
</dbReference>
<dbReference type="CDD" id="cd17574">
    <property type="entry name" value="REC_OmpR"/>
    <property type="match status" value="1"/>
</dbReference>
<evidence type="ECO:0000256" key="2">
    <source>
        <dbReference type="ARBA" id="ARBA00023012"/>
    </source>
</evidence>
<dbReference type="InterPro" id="IPR039420">
    <property type="entry name" value="WalR-like"/>
</dbReference>
<sequence>MNNILLIDDNREIHNSLRPIAAAHGYSLLSAYDGLSGLSMAQSCGADIIILDVMLPQSNGFALCRKIREAGCDTPVIFLTAKSDIVDKSIGFEAGGDDYMTKPFQSEELFMRISAVLRRTGSQKAKPEPPKENKQDVVLGDLVLKPSQYLVEKHGENVGLTAKEFEILHLLSSSLGDVFSKEQIYEHLWNESNPLSLDSITVLVRRIREKIEDDPSNPVHLLTVWRIGYRLV</sequence>
<comment type="caution">
    <text evidence="8">The sequence shown here is derived from an EMBL/GenBank/DDBJ whole genome shotgun (WGS) entry which is preliminary data.</text>
</comment>
<feature type="domain" description="OmpR/PhoB-type" evidence="7">
    <location>
        <begin position="134"/>
        <end position="232"/>
    </location>
</feature>
<dbReference type="GO" id="GO:0000156">
    <property type="term" value="F:phosphorelay response regulator activity"/>
    <property type="evidence" value="ECO:0007669"/>
    <property type="project" value="TreeGrafter"/>
</dbReference>
<evidence type="ECO:0000313" key="8">
    <source>
        <dbReference type="EMBL" id="MVN58806.1"/>
    </source>
</evidence>
<dbReference type="InterPro" id="IPR001789">
    <property type="entry name" value="Sig_transdc_resp-reg_receiver"/>
</dbReference>
<dbReference type="PANTHER" id="PTHR48111:SF40">
    <property type="entry name" value="PHOSPHATE REGULON TRANSCRIPTIONAL REGULATORY PROTEIN PHOB"/>
    <property type="match status" value="1"/>
</dbReference>
<protein>
    <submittedName>
        <fullName evidence="8">Response regulator</fullName>
    </submittedName>
</protein>
<proteinExistence type="predicted"/>
<evidence type="ECO:0000259" key="6">
    <source>
        <dbReference type="PROSITE" id="PS50110"/>
    </source>
</evidence>
<dbReference type="Gene3D" id="1.10.10.10">
    <property type="entry name" value="Winged helix-like DNA-binding domain superfamily/Winged helix DNA-binding domain"/>
    <property type="match status" value="1"/>
</dbReference>
<dbReference type="Pfam" id="PF00072">
    <property type="entry name" value="Response_reg"/>
    <property type="match status" value="1"/>
</dbReference>
<dbReference type="SMART" id="SM00448">
    <property type="entry name" value="REC"/>
    <property type="match status" value="1"/>
</dbReference>
<dbReference type="GO" id="GO:0000976">
    <property type="term" value="F:transcription cis-regulatory region binding"/>
    <property type="evidence" value="ECO:0007669"/>
    <property type="project" value="TreeGrafter"/>
</dbReference>
<accession>A0A7K1T582</accession>
<dbReference type="PROSITE" id="PS51755">
    <property type="entry name" value="OMPR_PHOB"/>
    <property type="match status" value="1"/>
</dbReference>
<dbReference type="InterPro" id="IPR001867">
    <property type="entry name" value="OmpR/PhoB-type_DNA-bd"/>
</dbReference>
<feature type="domain" description="Response regulatory" evidence="6">
    <location>
        <begin position="3"/>
        <end position="117"/>
    </location>
</feature>
<evidence type="ECO:0000256" key="3">
    <source>
        <dbReference type="ARBA" id="ARBA00023125"/>
    </source>
</evidence>
<dbReference type="GO" id="GO:0006355">
    <property type="term" value="P:regulation of DNA-templated transcription"/>
    <property type="evidence" value="ECO:0007669"/>
    <property type="project" value="InterPro"/>
</dbReference>
<dbReference type="Gene3D" id="3.40.50.2300">
    <property type="match status" value="1"/>
</dbReference>
<evidence type="ECO:0000256" key="1">
    <source>
        <dbReference type="ARBA" id="ARBA00022553"/>
    </source>
</evidence>
<organism evidence="8 9">
    <name type="scientific">Adlercreutzia rubneri</name>
    <dbReference type="NCBI Taxonomy" id="2916441"/>
    <lineage>
        <taxon>Bacteria</taxon>
        <taxon>Bacillati</taxon>
        <taxon>Actinomycetota</taxon>
        <taxon>Coriobacteriia</taxon>
        <taxon>Eggerthellales</taxon>
        <taxon>Eggerthellaceae</taxon>
        <taxon>Adlercreutzia</taxon>
    </lineage>
</organism>
<keyword evidence="3 5" id="KW-0238">DNA-binding</keyword>
<dbReference type="SMART" id="SM00862">
    <property type="entry name" value="Trans_reg_C"/>
    <property type="match status" value="1"/>
</dbReference>
<evidence type="ECO:0000259" key="7">
    <source>
        <dbReference type="PROSITE" id="PS51755"/>
    </source>
</evidence>
<dbReference type="InterPro" id="IPR036388">
    <property type="entry name" value="WH-like_DNA-bd_sf"/>
</dbReference>
<dbReference type="Proteomes" id="UP000488839">
    <property type="component" value="Unassembled WGS sequence"/>
</dbReference>
<keyword evidence="9" id="KW-1185">Reference proteome</keyword>
<evidence type="ECO:0000256" key="4">
    <source>
        <dbReference type="PROSITE-ProRule" id="PRU00169"/>
    </source>
</evidence>
<dbReference type="Pfam" id="PF00486">
    <property type="entry name" value="Trans_reg_C"/>
    <property type="match status" value="1"/>
</dbReference>
<dbReference type="GO" id="GO:0005829">
    <property type="term" value="C:cytosol"/>
    <property type="evidence" value="ECO:0007669"/>
    <property type="project" value="TreeGrafter"/>
</dbReference>
<dbReference type="GO" id="GO:0032993">
    <property type="term" value="C:protein-DNA complex"/>
    <property type="evidence" value="ECO:0007669"/>
    <property type="project" value="TreeGrafter"/>
</dbReference>
<reference evidence="8 9" key="1">
    <citation type="submission" date="2019-11" db="EMBL/GenBank/DDBJ databases">
        <title>Whole genome shotgun sequencing (WGS) data from Adlercreutzia equolifaciens ResAG-91, Eggerthella lenta MRI-F36, MRI-F37, MRI-F40, ResAG-49, ResAG-88, ResAG-121, ResAG-145, and Gordonibacter sp. ResAG-5, ResAG-26, ResAG-43, ResAG-50, ResAG-59.</title>
        <authorList>
            <person name="Stoll D.A."/>
            <person name="Danylec N."/>
            <person name="Franz C.M.A.P."/>
            <person name="Huch M."/>
        </authorList>
    </citation>
    <scope>NUCLEOTIDE SEQUENCE [LARGE SCALE GENOMIC DNA]</scope>
    <source>
        <strain evidence="8 9">ResAG-91</strain>
    </source>
</reference>